<dbReference type="Pfam" id="PF08338">
    <property type="entry name" value="DUF1731"/>
    <property type="match status" value="1"/>
</dbReference>
<dbReference type="InterPro" id="IPR036291">
    <property type="entry name" value="NAD(P)-bd_dom_sf"/>
</dbReference>
<name>A0A2S4ZZH0_9SPHI</name>
<evidence type="ECO:0000256" key="1">
    <source>
        <dbReference type="ARBA" id="ARBA00009353"/>
    </source>
</evidence>
<proteinExistence type="inferred from homology"/>
<feature type="domain" description="NAD-dependent epimerase/dehydratase" evidence="2">
    <location>
        <begin position="5"/>
        <end position="219"/>
    </location>
</feature>
<organism evidence="4 5">
    <name type="scientific">Solitalea longa</name>
    <dbReference type="NCBI Taxonomy" id="2079460"/>
    <lineage>
        <taxon>Bacteria</taxon>
        <taxon>Pseudomonadati</taxon>
        <taxon>Bacteroidota</taxon>
        <taxon>Sphingobacteriia</taxon>
        <taxon>Sphingobacteriales</taxon>
        <taxon>Sphingobacteriaceae</taxon>
        <taxon>Solitalea</taxon>
    </lineage>
</organism>
<evidence type="ECO:0000259" key="2">
    <source>
        <dbReference type="Pfam" id="PF01370"/>
    </source>
</evidence>
<dbReference type="Gene3D" id="3.40.50.720">
    <property type="entry name" value="NAD(P)-binding Rossmann-like Domain"/>
    <property type="match status" value="1"/>
</dbReference>
<dbReference type="PANTHER" id="PTHR11092">
    <property type="entry name" value="SUGAR NUCLEOTIDE EPIMERASE RELATED"/>
    <property type="match status" value="1"/>
</dbReference>
<comment type="caution">
    <text evidence="4">The sequence shown here is derived from an EMBL/GenBank/DDBJ whole genome shotgun (WGS) entry which is preliminary data.</text>
</comment>
<dbReference type="Pfam" id="PF01370">
    <property type="entry name" value="Epimerase"/>
    <property type="match status" value="1"/>
</dbReference>
<dbReference type="InterPro" id="IPR013549">
    <property type="entry name" value="DUF1731"/>
</dbReference>
<evidence type="ECO:0000259" key="3">
    <source>
        <dbReference type="Pfam" id="PF08338"/>
    </source>
</evidence>
<keyword evidence="5" id="KW-1185">Reference proteome</keyword>
<protein>
    <submittedName>
        <fullName evidence="4">TIGR01777 family protein</fullName>
    </submittedName>
</protein>
<feature type="domain" description="DUF1731" evidence="3">
    <location>
        <begin position="254"/>
        <end position="300"/>
    </location>
</feature>
<dbReference type="AlphaFoldDB" id="A0A2S4ZZH0"/>
<gene>
    <name evidence="4" type="ORF">C3K47_13440</name>
</gene>
<evidence type="ECO:0000313" key="5">
    <source>
        <dbReference type="Proteomes" id="UP000236893"/>
    </source>
</evidence>
<dbReference type="EMBL" id="PQVF01000009">
    <property type="protein sequence ID" value="POY35758.1"/>
    <property type="molecule type" value="Genomic_DNA"/>
</dbReference>
<dbReference type="Proteomes" id="UP000236893">
    <property type="component" value="Unassembled WGS sequence"/>
</dbReference>
<reference evidence="4 5" key="1">
    <citation type="submission" date="2018-01" db="EMBL/GenBank/DDBJ databases">
        <authorList>
            <person name="Gaut B.S."/>
            <person name="Morton B.R."/>
            <person name="Clegg M.T."/>
            <person name="Duvall M.R."/>
        </authorList>
    </citation>
    <scope>NUCLEOTIDE SEQUENCE [LARGE SCALE GENOMIC DNA]</scope>
    <source>
        <strain evidence="4 5">HR-AV</strain>
    </source>
</reference>
<dbReference type="PANTHER" id="PTHR11092:SF0">
    <property type="entry name" value="EPIMERASE FAMILY PROTEIN SDR39U1"/>
    <property type="match status" value="1"/>
</dbReference>
<dbReference type="InterPro" id="IPR001509">
    <property type="entry name" value="Epimerase_deHydtase"/>
</dbReference>
<accession>A0A2S4ZZH0</accession>
<dbReference type="OrthoDB" id="9801773at2"/>
<comment type="similarity">
    <text evidence="1">Belongs to the NAD(P)-dependent epimerase/dehydratase family. SDR39U1 subfamily.</text>
</comment>
<dbReference type="NCBIfam" id="TIGR01777">
    <property type="entry name" value="yfcH"/>
    <property type="match status" value="1"/>
</dbReference>
<dbReference type="InterPro" id="IPR010099">
    <property type="entry name" value="SDR39U1"/>
</dbReference>
<evidence type="ECO:0000313" key="4">
    <source>
        <dbReference type="EMBL" id="POY35758.1"/>
    </source>
</evidence>
<dbReference type="SUPFAM" id="SSF51735">
    <property type="entry name" value="NAD(P)-binding Rossmann-fold domains"/>
    <property type="match status" value="1"/>
</dbReference>
<sequence length="305" mass="33512">MMKNILIAGGSGLIGKQLTKLLIHKGYSVGWLTHSAITPSSSVQLFRWNLENEHIDKEAIDFADAIINLAGTGIAEKPWTAKRKQEIVNSRVNSIELLMASIKASAKQLHCFVSASAIGYYGNKGDKIVFENEEPAADFLGQCCITWENAADEVSKLNIRTVKLRTGIVLSKQGGALPKILRPLKLGLGAALGNGNQWMSWIHIVDLCNMYIYAIENQDLTGTFNATAPNPVTNFQFNKIIAESLNKSIWLPNVPEFVLSIALGNRKQLLLDSTRCSSRAIAQTGFKFSYPEFDKAIKQLLSSSV</sequence>